<keyword evidence="4" id="KW-1185">Reference proteome</keyword>
<proteinExistence type="predicted"/>
<evidence type="ECO:0000256" key="1">
    <source>
        <dbReference type="SAM" id="MobiDB-lite"/>
    </source>
</evidence>
<evidence type="ECO:0000313" key="3">
    <source>
        <dbReference type="EMBL" id="QDU93138.1"/>
    </source>
</evidence>
<dbReference type="AlphaFoldDB" id="A0A518DMS6"/>
<feature type="chain" id="PRO_5022026951" description="Stigma-specific protein, Stig1" evidence="2">
    <location>
        <begin position="22"/>
        <end position="318"/>
    </location>
</feature>
<feature type="region of interest" description="Disordered" evidence="1">
    <location>
        <begin position="264"/>
        <end position="318"/>
    </location>
</feature>
<dbReference type="EMBL" id="CP036433">
    <property type="protein sequence ID" value="QDU93138.1"/>
    <property type="molecule type" value="Genomic_DNA"/>
</dbReference>
<dbReference type="KEGG" id="lcre:Pla8534_09170"/>
<protein>
    <recommendedName>
        <fullName evidence="5">Stigma-specific protein, Stig1</fullName>
    </recommendedName>
</protein>
<dbReference type="Proteomes" id="UP000317648">
    <property type="component" value="Chromosome"/>
</dbReference>
<dbReference type="RefSeq" id="WP_145049682.1">
    <property type="nucleotide sequence ID" value="NZ_CP036433.1"/>
</dbReference>
<feature type="signal peptide" evidence="2">
    <location>
        <begin position="1"/>
        <end position="21"/>
    </location>
</feature>
<evidence type="ECO:0000256" key="2">
    <source>
        <dbReference type="SAM" id="SignalP"/>
    </source>
</evidence>
<accession>A0A518DMS6</accession>
<reference evidence="3 4" key="1">
    <citation type="submission" date="2019-02" db="EMBL/GenBank/DDBJ databases">
        <title>Deep-cultivation of Planctomycetes and their phenomic and genomic characterization uncovers novel biology.</title>
        <authorList>
            <person name="Wiegand S."/>
            <person name="Jogler M."/>
            <person name="Boedeker C."/>
            <person name="Pinto D."/>
            <person name="Vollmers J."/>
            <person name="Rivas-Marin E."/>
            <person name="Kohn T."/>
            <person name="Peeters S.H."/>
            <person name="Heuer A."/>
            <person name="Rast P."/>
            <person name="Oberbeckmann S."/>
            <person name="Bunk B."/>
            <person name="Jeske O."/>
            <person name="Meyerdierks A."/>
            <person name="Storesund J.E."/>
            <person name="Kallscheuer N."/>
            <person name="Luecker S."/>
            <person name="Lage O.M."/>
            <person name="Pohl T."/>
            <person name="Merkel B.J."/>
            <person name="Hornburger P."/>
            <person name="Mueller R.-W."/>
            <person name="Bruemmer F."/>
            <person name="Labrenz M."/>
            <person name="Spormann A.M."/>
            <person name="Op den Camp H."/>
            <person name="Overmann J."/>
            <person name="Amann R."/>
            <person name="Jetten M.S.M."/>
            <person name="Mascher T."/>
            <person name="Medema M.H."/>
            <person name="Devos D.P."/>
            <person name="Kaster A.-K."/>
            <person name="Ovreas L."/>
            <person name="Rohde M."/>
            <person name="Galperin M.Y."/>
            <person name="Jogler C."/>
        </authorList>
    </citation>
    <scope>NUCLEOTIDE SEQUENCE [LARGE SCALE GENOMIC DNA]</scope>
    <source>
        <strain evidence="3 4">Pla85_3_4</strain>
    </source>
</reference>
<evidence type="ECO:0000313" key="4">
    <source>
        <dbReference type="Proteomes" id="UP000317648"/>
    </source>
</evidence>
<gene>
    <name evidence="3" type="ORF">Pla8534_09170</name>
</gene>
<name>A0A518DMS6_9BACT</name>
<evidence type="ECO:0008006" key="5">
    <source>
        <dbReference type="Google" id="ProtNLM"/>
    </source>
</evidence>
<sequence length="318" mass="33178" precursor="true">MKRQLIFAALFGLLAPAAVQAQNFLAQNGDGPALAAPAVEQAAEELPLSPAPEARPLENNSQAAPAPYYAPRIQSPVPGRPFRQASAPMADPYYNHGINFGNQCCETGDPCARGLWGNYCADKVLWCNRQHRRAAACNMCNTGNCGVGSTGLTDCGVGRCGGMGLCPSQPYACVRPVHGCDSSLGSLPDNHDTLDRLHLSAPCPTCGPSNPSRGAWLFGGIWSAFHGGGCQNGCGDGRCGCGDGNCGCSTGNCGWQGQLPGDFDSHEQSHAPQPSGAQYQEYMPAEPKPAPAAAPASSARRSLDLSGRPRLSSYRSGR</sequence>
<keyword evidence="2" id="KW-0732">Signal</keyword>
<organism evidence="3 4">
    <name type="scientific">Lignipirellula cremea</name>
    <dbReference type="NCBI Taxonomy" id="2528010"/>
    <lineage>
        <taxon>Bacteria</taxon>
        <taxon>Pseudomonadati</taxon>
        <taxon>Planctomycetota</taxon>
        <taxon>Planctomycetia</taxon>
        <taxon>Pirellulales</taxon>
        <taxon>Pirellulaceae</taxon>
        <taxon>Lignipirellula</taxon>
    </lineage>
</organism>